<proteinExistence type="predicted"/>
<organism evidence="1">
    <name type="scientific">Anguilla anguilla</name>
    <name type="common">European freshwater eel</name>
    <name type="synonym">Muraena anguilla</name>
    <dbReference type="NCBI Taxonomy" id="7936"/>
    <lineage>
        <taxon>Eukaryota</taxon>
        <taxon>Metazoa</taxon>
        <taxon>Chordata</taxon>
        <taxon>Craniata</taxon>
        <taxon>Vertebrata</taxon>
        <taxon>Euteleostomi</taxon>
        <taxon>Actinopterygii</taxon>
        <taxon>Neopterygii</taxon>
        <taxon>Teleostei</taxon>
        <taxon>Anguilliformes</taxon>
        <taxon>Anguillidae</taxon>
        <taxon>Anguilla</taxon>
    </lineage>
</organism>
<reference evidence="1" key="2">
    <citation type="journal article" date="2015" name="Fish Shellfish Immunol.">
        <title>Early steps in the European eel (Anguilla anguilla)-Vibrio vulnificus interaction in the gills: Role of the RtxA13 toxin.</title>
        <authorList>
            <person name="Callol A."/>
            <person name="Pajuelo D."/>
            <person name="Ebbesson L."/>
            <person name="Teles M."/>
            <person name="MacKenzie S."/>
            <person name="Amaro C."/>
        </authorList>
    </citation>
    <scope>NUCLEOTIDE SEQUENCE</scope>
</reference>
<name>A0A0E9WST6_ANGAN</name>
<dbReference type="AlphaFoldDB" id="A0A0E9WST6"/>
<reference evidence="1" key="1">
    <citation type="submission" date="2014-11" db="EMBL/GenBank/DDBJ databases">
        <authorList>
            <person name="Amaro Gonzalez C."/>
        </authorList>
    </citation>
    <scope>NUCLEOTIDE SEQUENCE</scope>
</reference>
<protein>
    <submittedName>
        <fullName evidence="1">Uncharacterized protein</fullName>
    </submittedName>
</protein>
<dbReference type="EMBL" id="GBXM01015150">
    <property type="protein sequence ID" value="JAH93427.1"/>
    <property type="molecule type" value="Transcribed_RNA"/>
</dbReference>
<evidence type="ECO:0000313" key="1">
    <source>
        <dbReference type="EMBL" id="JAH93427.1"/>
    </source>
</evidence>
<accession>A0A0E9WST6</accession>
<sequence length="63" mass="6790">MLFCCIYLCFPCTSELIFIIQICGPIFLIGCWQLAINFMVHTSTKIGSVGGGSGGTGEAYLHL</sequence>